<dbReference type="Proteomes" id="UP001196413">
    <property type="component" value="Unassembled WGS sequence"/>
</dbReference>
<evidence type="ECO:0000313" key="2">
    <source>
        <dbReference type="Proteomes" id="UP001196413"/>
    </source>
</evidence>
<comment type="caution">
    <text evidence="1">The sequence shown here is derived from an EMBL/GenBank/DDBJ whole genome shotgun (WGS) entry which is preliminary data.</text>
</comment>
<gene>
    <name evidence="1" type="ORF">KIN20_003585</name>
</gene>
<accession>A0AAD5QEI7</accession>
<proteinExistence type="predicted"/>
<protein>
    <submittedName>
        <fullName evidence="1">Uncharacterized protein</fullName>
    </submittedName>
</protein>
<dbReference type="EMBL" id="JAHQIW010000477">
    <property type="protein sequence ID" value="KAJ1348312.1"/>
    <property type="molecule type" value="Genomic_DNA"/>
</dbReference>
<reference evidence="1" key="1">
    <citation type="submission" date="2021-06" db="EMBL/GenBank/DDBJ databases">
        <title>Parelaphostrongylus tenuis whole genome reference sequence.</title>
        <authorList>
            <person name="Garwood T.J."/>
            <person name="Larsen P.A."/>
            <person name="Fountain-Jones N.M."/>
            <person name="Garbe J.R."/>
            <person name="Macchietto M.G."/>
            <person name="Kania S.A."/>
            <person name="Gerhold R.W."/>
            <person name="Richards J.E."/>
            <person name="Wolf T.M."/>
        </authorList>
    </citation>
    <scope>NUCLEOTIDE SEQUENCE</scope>
    <source>
        <strain evidence="1">MNPRO001-30</strain>
        <tissue evidence="1">Meninges</tissue>
    </source>
</reference>
<name>A0AAD5QEI7_PARTN</name>
<organism evidence="1 2">
    <name type="scientific">Parelaphostrongylus tenuis</name>
    <name type="common">Meningeal worm</name>
    <dbReference type="NCBI Taxonomy" id="148309"/>
    <lineage>
        <taxon>Eukaryota</taxon>
        <taxon>Metazoa</taxon>
        <taxon>Ecdysozoa</taxon>
        <taxon>Nematoda</taxon>
        <taxon>Chromadorea</taxon>
        <taxon>Rhabditida</taxon>
        <taxon>Rhabditina</taxon>
        <taxon>Rhabditomorpha</taxon>
        <taxon>Strongyloidea</taxon>
        <taxon>Metastrongylidae</taxon>
        <taxon>Parelaphostrongylus</taxon>
    </lineage>
</organism>
<evidence type="ECO:0000313" key="1">
    <source>
        <dbReference type="EMBL" id="KAJ1348312.1"/>
    </source>
</evidence>
<dbReference type="AlphaFoldDB" id="A0AAD5QEI7"/>
<keyword evidence="2" id="KW-1185">Reference proteome</keyword>
<sequence>MSAHSTVQKGKWRISVAPHLVAEVGFSHSCENVIVILLECWVDLPGDIGKLPHCVIFGSTITALCTAVPNGQVQNCKLSDNMGIAAISPEHRSISGTHTTTNIVMANWSREVWHIVVNRAVRMLASSPLRSHFFSAIATVG</sequence>